<feature type="region of interest" description="Disordered" evidence="1">
    <location>
        <begin position="260"/>
        <end position="302"/>
    </location>
</feature>
<reference evidence="2" key="1">
    <citation type="submission" date="2013-08" db="EMBL/GenBank/DDBJ databases">
        <title>Gene expansion shapes genome architecture in the human pathogen Lichtheimia corymbifera: an evolutionary genomics analysis in the ancient terrestrial Mucorales (Mucoromycotina).</title>
        <authorList>
            <person name="Schwartze V.U."/>
            <person name="Winter S."/>
            <person name="Shelest E."/>
            <person name="Marcet-Houben M."/>
            <person name="Horn F."/>
            <person name="Wehner S."/>
            <person name="Hoffmann K."/>
            <person name="Riege K."/>
            <person name="Sammeth M."/>
            <person name="Nowrousian M."/>
            <person name="Valiante V."/>
            <person name="Linde J."/>
            <person name="Jacobsen I.D."/>
            <person name="Marz M."/>
            <person name="Brakhage A.A."/>
            <person name="Gabaldon T."/>
            <person name="Bocker S."/>
            <person name="Voigt K."/>
        </authorList>
    </citation>
    <scope>NUCLEOTIDE SEQUENCE [LARGE SCALE GENOMIC DNA]</scope>
    <source>
        <strain evidence="2">FSU 9682</strain>
    </source>
</reference>
<evidence type="ECO:0000313" key="2">
    <source>
        <dbReference type="EMBL" id="CDH58753.1"/>
    </source>
</evidence>
<dbReference type="OrthoDB" id="1714508at2759"/>
<feature type="compositionally biased region" description="Polar residues" evidence="1">
    <location>
        <begin position="267"/>
        <end position="276"/>
    </location>
</feature>
<evidence type="ECO:0008006" key="4">
    <source>
        <dbReference type="Google" id="ProtNLM"/>
    </source>
</evidence>
<comment type="caution">
    <text evidence="2">The sequence shown here is derived from an EMBL/GenBank/DDBJ whole genome shotgun (WGS) entry which is preliminary data.</text>
</comment>
<feature type="compositionally biased region" description="Low complexity" evidence="1">
    <location>
        <begin position="63"/>
        <end position="74"/>
    </location>
</feature>
<dbReference type="GO" id="GO:0006355">
    <property type="term" value="P:regulation of DNA-templated transcription"/>
    <property type="evidence" value="ECO:0007669"/>
    <property type="project" value="InterPro"/>
</dbReference>
<dbReference type="EMBL" id="CBTN010000060">
    <property type="protein sequence ID" value="CDH58753.1"/>
    <property type="molecule type" value="Genomic_DNA"/>
</dbReference>
<gene>
    <name evidence="2" type="ORF">LCOR_09603.1</name>
</gene>
<feature type="compositionally biased region" description="Polar residues" evidence="1">
    <location>
        <begin position="22"/>
        <end position="34"/>
    </location>
</feature>
<dbReference type="AlphaFoldDB" id="A0A068S8Q2"/>
<evidence type="ECO:0000313" key="3">
    <source>
        <dbReference type="Proteomes" id="UP000027586"/>
    </source>
</evidence>
<sequence length="302" mass="32977">MSALSALANYTDDEEEEENEEIQSTTHIATSEQKAQPPPPQSQPQSQSSSTKQAESAHEKRSSSPIATKSTSSARGDETAETKDEPEHVPEAVRRHLASADKTRQRRLLLMAKAIDGVDNWGIPSEPATECDPDLLETITHFQTLHKSGHRLNEHLQSNKAFRNPRIYAKLVEFIDLDEIGSNFDKETFDPHGFPKEAYIDGLLEAQRQYAEEKAAAQQNRTNISFVSSTSPAGGGPAAPITTTTSNPAQSAALSAAMANAAKVASRITQQGQATTSKREHPRQSSSSPLPSREHSSKRSRR</sequence>
<dbReference type="PANTHER" id="PTHR13464">
    <property type="entry name" value="TRANSCRIPTIONAL REGULATOR PROTEIN HCNGP"/>
    <property type="match status" value="1"/>
</dbReference>
<name>A0A068S8Q2_9FUNG</name>
<accession>A0A068S8Q2</accession>
<proteinExistence type="predicted"/>
<feature type="region of interest" description="Disordered" evidence="1">
    <location>
        <begin position="214"/>
        <end position="246"/>
    </location>
</feature>
<dbReference type="Pfam" id="PF07818">
    <property type="entry name" value="HCNGP"/>
    <property type="match status" value="1"/>
</dbReference>
<keyword evidence="3" id="KW-1185">Reference proteome</keyword>
<feature type="compositionally biased region" description="Polar residues" evidence="1">
    <location>
        <begin position="217"/>
        <end position="227"/>
    </location>
</feature>
<feature type="compositionally biased region" description="Basic and acidic residues" evidence="1">
    <location>
        <begin position="75"/>
        <end position="101"/>
    </location>
</feature>
<dbReference type="GO" id="GO:0005634">
    <property type="term" value="C:nucleus"/>
    <property type="evidence" value="ECO:0007669"/>
    <property type="project" value="TreeGrafter"/>
</dbReference>
<feature type="region of interest" description="Disordered" evidence="1">
    <location>
        <begin position="1"/>
        <end position="101"/>
    </location>
</feature>
<evidence type="ECO:0000256" key="1">
    <source>
        <dbReference type="SAM" id="MobiDB-lite"/>
    </source>
</evidence>
<organism evidence="2 3">
    <name type="scientific">Lichtheimia corymbifera JMRC:FSU:9682</name>
    <dbReference type="NCBI Taxonomy" id="1263082"/>
    <lineage>
        <taxon>Eukaryota</taxon>
        <taxon>Fungi</taxon>
        <taxon>Fungi incertae sedis</taxon>
        <taxon>Mucoromycota</taxon>
        <taxon>Mucoromycotina</taxon>
        <taxon>Mucoromycetes</taxon>
        <taxon>Mucorales</taxon>
        <taxon>Lichtheimiaceae</taxon>
        <taxon>Lichtheimia</taxon>
    </lineage>
</organism>
<dbReference type="VEuPathDB" id="FungiDB:LCOR_09603.1"/>
<dbReference type="PANTHER" id="PTHR13464:SF0">
    <property type="entry name" value="SAP30-BINDING PROTEIN"/>
    <property type="match status" value="1"/>
</dbReference>
<dbReference type="Proteomes" id="UP000027586">
    <property type="component" value="Unassembled WGS sequence"/>
</dbReference>
<protein>
    <recommendedName>
        <fullName evidence="4">HCNGP-domain-containing protein</fullName>
    </recommendedName>
</protein>
<dbReference type="STRING" id="1263082.A0A068S8Q2"/>
<feature type="compositionally biased region" description="Basic and acidic residues" evidence="1">
    <location>
        <begin position="292"/>
        <end position="302"/>
    </location>
</feature>
<dbReference type="InterPro" id="IPR012479">
    <property type="entry name" value="SAP30BP"/>
</dbReference>
<feature type="compositionally biased region" description="Acidic residues" evidence="1">
    <location>
        <begin position="11"/>
        <end position="21"/>
    </location>
</feature>
<feature type="compositionally biased region" description="Low complexity" evidence="1">
    <location>
        <begin position="228"/>
        <end position="246"/>
    </location>
</feature>